<evidence type="ECO:0000313" key="2">
    <source>
        <dbReference type="Proteomes" id="UP001058074"/>
    </source>
</evidence>
<protein>
    <submittedName>
        <fullName evidence="1">Phosphate ABC transporter substrate-binding protein</fullName>
    </submittedName>
</protein>
<sequence length="298" mass="31942">MKKKGLKYVISALVVTMMAGAFVGCSSEKQGSNTTPDTKKQSVSGSITISGSTAMQEFIEKSAKKFQEKNSDATINVQGGGSGQGLTQVSQGNVDIGNSDIYANEKFKNGEDKDLVDHKVLGEGFAVVTSKDVTLTNLTKEQIQNVFSGKVKNWKEIGGPDVKITVIHRPASSGTRATFVKVLLDGNKALEDDKIGIVQDSTGSVMTSIQSTPGSVSYVALANANESKDKVNKVTIDGVEASVDNIIGGKYKFWSWGHMYTKGEAKDLSKAFIEFVSSEDNKDLFDKLGFVQGSKIKE</sequence>
<comment type="caution">
    <text evidence="1">The sequence shown here is derived from an EMBL/GenBank/DDBJ whole genome shotgun (WGS) entry which is preliminary data.</text>
</comment>
<dbReference type="EMBL" id="BROD01000001">
    <property type="protein sequence ID" value="GKX66596.1"/>
    <property type="molecule type" value="Genomic_DNA"/>
</dbReference>
<reference evidence="1" key="1">
    <citation type="journal article" date="2025" name="Int. J. Syst. Evol. Microbiol.">
        <title>Inconstantimicrobium mannanitabidum sp. nov., a novel member of the family Clostridiaceae isolated from anoxic soil under the treatment of reductive soil disinfestation.</title>
        <authorList>
            <person name="Ueki A."/>
            <person name="Tonouchi A."/>
            <person name="Honma S."/>
            <person name="Kaku N."/>
            <person name="Ueki K."/>
        </authorList>
    </citation>
    <scope>NUCLEOTIDE SEQUENCE</scope>
    <source>
        <strain evidence="1">TW13</strain>
    </source>
</reference>
<accession>A0ACB5RBZ6</accession>
<name>A0ACB5RBZ6_9CLOT</name>
<keyword evidence="2" id="KW-1185">Reference proteome</keyword>
<gene>
    <name evidence="1" type="ORF">rsdtw13_18540</name>
</gene>
<dbReference type="Proteomes" id="UP001058074">
    <property type="component" value="Unassembled WGS sequence"/>
</dbReference>
<proteinExistence type="predicted"/>
<evidence type="ECO:0000313" key="1">
    <source>
        <dbReference type="EMBL" id="GKX66596.1"/>
    </source>
</evidence>
<organism evidence="1 2">
    <name type="scientific">Inconstantimicrobium mannanitabidum</name>
    <dbReference type="NCBI Taxonomy" id="1604901"/>
    <lineage>
        <taxon>Bacteria</taxon>
        <taxon>Bacillati</taxon>
        <taxon>Bacillota</taxon>
        <taxon>Clostridia</taxon>
        <taxon>Eubacteriales</taxon>
        <taxon>Clostridiaceae</taxon>
        <taxon>Inconstantimicrobium</taxon>
    </lineage>
</organism>